<name>A0ABV7VJD9_9PROT</name>
<accession>A0ABV7VJD9</accession>
<sequence length="300" mass="31222">MSGPRVSGPRAAWLVAADGGRRLHLQHGPIDLVIGAYGAGDDTARAYDKAWARFQDILPVLADELAELRRPLGAAHPLLRGPVARRMAAACWPYRDVYITPMAAVAGSVADEILQAMLADTRLSRAYVNNGGDIAVHLAPGEHLRAGVVCNPEHPHGDAIAVLHAAQPARGIATSGWRGRSFSLGIADAVTVLAATAALADAAATMIANAVDVDHPAIERQPAHALRDDSDLGALPVTVSVGVLPFFAVQEALSRGVARAHDLRRRGLIQAAFLSLQGASETVGGDDLIGTEAKTAVGQA</sequence>
<evidence type="ECO:0000313" key="2">
    <source>
        <dbReference type="Proteomes" id="UP001595711"/>
    </source>
</evidence>
<dbReference type="InterPro" id="IPR007183">
    <property type="entry name" value="UPF0280"/>
</dbReference>
<reference evidence="2" key="1">
    <citation type="journal article" date="2019" name="Int. J. Syst. Evol. Microbiol.">
        <title>The Global Catalogue of Microorganisms (GCM) 10K type strain sequencing project: providing services to taxonomists for standard genome sequencing and annotation.</title>
        <authorList>
            <consortium name="The Broad Institute Genomics Platform"/>
            <consortium name="The Broad Institute Genome Sequencing Center for Infectious Disease"/>
            <person name="Wu L."/>
            <person name="Ma J."/>
        </authorList>
    </citation>
    <scope>NUCLEOTIDE SEQUENCE [LARGE SCALE GENOMIC DNA]</scope>
    <source>
        <strain evidence="2">KCTC 42182</strain>
    </source>
</reference>
<gene>
    <name evidence="1" type="ORF">ACFOOQ_18940</name>
</gene>
<organism evidence="1 2">
    <name type="scientific">Ferrovibrio xuzhouensis</name>
    <dbReference type="NCBI Taxonomy" id="1576914"/>
    <lineage>
        <taxon>Bacteria</taxon>
        <taxon>Pseudomonadati</taxon>
        <taxon>Pseudomonadota</taxon>
        <taxon>Alphaproteobacteria</taxon>
        <taxon>Rhodospirillales</taxon>
        <taxon>Rhodospirillaceae</taxon>
        <taxon>Ferrovibrio</taxon>
    </lineage>
</organism>
<proteinExistence type="predicted"/>
<dbReference type="Gene3D" id="3.10.520.10">
    <property type="entry name" value="ApbE-like domains"/>
    <property type="match status" value="1"/>
</dbReference>
<evidence type="ECO:0000313" key="1">
    <source>
        <dbReference type="EMBL" id="MFC3677636.1"/>
    </source>
</evidence>
<dbReference type="RefSeq" id="WP_379729207.1">
    <property type="nucleotide sequence ID" value="NZ_JBHRYJ010000005.1"/>
</dbReference>
<protein>
    <submittedName>
        <fullName evidence="1">UPF0280 family protein</fullName>
    </submittedName>
</protein>
<dbReference type="NCBIfam" id="NF003322">
    <property type="entry name" value="PRK04334.1-2"/>
    <property type="match status" value="1"/>
</dbReference>
<dbReference type="EMBL" id="JBHRYJ010000005">
    <property type="protein sequence ID" value="MFC3677636.1"/>
    <property type="molecule type" value="Genomic_DNA"/>
</dbReference>
<dbReference type="PIRSF" id="PIRSF006421">
    <property type="entry name" value="UCP006421"/>
    <property type="match status" value="1"/>
</dbReference>
<dbReference type="Proteomes" id="UP001595711">
    <property type="component" value="Unassembled WGS sequence"/>
</dbReference>
<keyword evidence="2" id="KW-1185">Reference proteome</keyword>
<dbReference type="SUPFAM" id="SSF143631">
    <property type="entry name" value="ApbE-like"/>
    <property type="match status" value="1"/>
</dbReference>
<dbReference type="InterPro" id="IPR003374">
    <property type="entry name" value="ApbE-like_sf"/>
</dbReference>
<comment type="caution">
    <text evidence="1">The sequence shown here is derived from an EMBL/GenBank/DDBJ whole genome shotgun (WGS) entry which is preliminary data.</text>
</comment>